<dbReference type="EMBL" id="JBBWWT010000001">
    <property type="protein sequence ID" value="MEL1263222.1"/>
    <property type="molecule type" value="Genomic_DNA"/>
</dbReference>
<dbReference type="Proteomes" id="UP001459204">
    <property type="component" value="Unassembled WGS sequence"/>
</dbReference>
<proteinExistence type="predicted"/>
<keyword evidence="1" id="KW-0560">Oxidoreductase</keyword>
<dbReference type="InterPro" id="IPR051267">
    <property type="entry name" value="STEAP_metalloreductase"/>
</dbReference>
<evidence type="ECO:0000256" key="1">
    <source>
        <dbReference type="ARBA" id="ARBA00023002"/>
    </source>
</evidence>
<accession>A0ABU9IXT9</accession>
<dbReference type="InterPro" id="IPR028939">
    <property type="entry name" value="P5C_Rdtase_cat_N"/>
</dbReference>
<dbReference type="Pfam" id="PF03807">
    <property type="entry name" value="F420_oxidored"/>
    <property type="match status" value="1"/>
</dbReference>
<name>A0ABU9IXT9_9GAMM</name>
<dbReference type="InterPro" id="IPR036291">
    <property type="entry name" value="NAD(P)-bd_dom_sf"/>
</dbReference>
<gene>
    <name evidence="3" type="ORF">AAD027_02425</name>
</gene>
<comment type="caution">
    <text evidence="3">The sequence shown here is derived from an EMBL/GenBank/DDBJ whole genome shotgun (WGS) entry which is preliminary data.</text>
</comment>
<dbReference type="RefSeq" id="WP_341724413.1">
    <property type="nucleotide sequence ID" value="NZ_JBBWWT010000001.1"/>
</dbReference>
<feature type="domain" description="Pyrroline-5-carboxylate reductase catalytic N-terminal" evidence="2">
    <location>
        <begin position="2"/>
        <end position="93"/>
    </location>
</feature>
<sequence length="207" mass="22244">MKIGIIGAHIVGMRLATEFERAGHDILMTNSGGLDSVREKLARQGGKAKITPATMSEVLDCELVVLAAPWIKREEVLDPAYDWKGRILLDATNTYLSYPPNYRADDLKGDSGSEIIARLAPSARVVKAFNTLDFGVMFSPPPAGVQRVLFAAGDDEEALKTVCGLIKAIGFRPVALGTLAAGGRLMELEAPLHLLELFAPLEQEASA</sequence>
<evidence type="ECO:0000259" key="2">
    <source>
        <dbReference type="Pfam" id="PF03807"/>
    </source>
</evidence>
<dbReference type="SUPFAM" id="SSF51735">
    <property type="entry name" value="NAD(P)-binding Rossmann-fold domains"/>
    <property type="match status" value="1"/>
</dbReference>
<dbReference type="PANTHER" id="PTHR14239">
    <property type="entry name" value="DUDULIN-RELATED"/>
    <property type="match status" value="1"/>
</dbReference>
<reference evidence="3 4" key="1">
    <citation type="submission" date="2024-04" db="EMBL/GenBank/DDBJ databases">
        <title>Draft genome sequence of Pseudoxanthomonas putridarboris WD12.</title>
        <authorList>
            <person name="Oh J."/>
        </authorList>
    </citation>
    <scope>NUCLEOTIDE SEQUENCE [LARGE SCALE GENOMIC DNA]</scope>
    <source>
        <strain evidence="3 4">WD12</strain>
    </source>
</reference>
<dbReference type="Gene3D" id="3.40.50.720">
    <property type="entry name" value="NAD(P)-binding Rossmann-like Domain"/>
    <property type="match status" value="1"/>
</dbReference>
<organism evidence="3 4">
    <name type="scientific">Pseudoxanthomonas putridarboris</name>
    <dbReference type="NCBI Taxonomy" id="752605"/>
    <lineage>
        <taxon>Bacteria</taxon>
        <taxon>Pseudomonadati</taxon>
        <taxon>Pseudomonadota</taxon>
        <taxon>Gammaproteobacteria</taxon>
        <taxon>Lysobacterales</taxon>
        <taxon>Lysobacteraceae</taxon>
        <taxon>Pseudoxanthomonas</taxon>
    </lineage>
</organism>
<keyword evidence="4" id="KW-1185">Reference proteome</keyword>
<protein>
    <submittedName>
        <fullName evidence="3">NAD(P)-binding domain-containing protein</fullName>
    </submittedName>
</protein>
<evidence type="ECO:0000313" key="4">
    <source>
        <dbReference type="Proteomes" id="UP001459204"/>
    </source>
</evidence>
<evidence type="ECO:0000313" key="3">
    <source>
        <dbReference type="EMBL" id="MEL1263222.1"/>
    </source>
</evidence>